<accession>A0AAD6US68</accession>
<evidence type="ECO:0000313" key="3">
    <source>
        <dbReference type="Proteomes" id="UP001219525"/>
    </source>
</evidence>
<sequence>MSSVLPPGPLRGHYASKNQLFTVQHGSRALILNTPTPLEAPPINSDVVIPHFREPRYLSVEFPYLLFIPKQYPWHTPLFQPFNHIRRKLPIIMDGDKGFCLHPDVAETWVDLEHCLRALGREMCEIAPGHHYLRRVSPWFFPSRFKFLYTYRTENAARFAVWRSMENFLPLLGYVTMGLWCMQSWEEELRAQGQQPPDWRSMITEKTKIHPTFLDYVERSVDWRNERVGALYRIEAPSKVNPEEREQRAVLDEILVSILHSNFPIPIYISWGNLPAEISLPSIPSEFQHLVPDARELKTLDAPRGQIRFSRWAIDQETGEWKPDPFVLSSTSAAAPPSSDESSVPTTPFPVLPAHSKQKKGETIQAFFIRRNEGNVKRMAKETPVERQQRISRAENAQKGKVPKKASVFLWEKHDGHYIRQPQIRGEFEDLWSDYPGPQRRYDPIHNECIRKFTSS</sequence>
<name>A0AAD6US68_9AGAR</name>
<dbReference type="AlphaFoldDB" id="A0AAD6US68"/>
<evidence type="ECO:0000313" key="2">
    <source>
        <dbReference type="EMBL" id="KAJ7191175.1"/>
    </source>
</evidence>
<comment type="caution">
    <text evidence="2">The sequence shown here is derived from an EMBL/GenBank/DDBJ whole genome shotgun (WGS) entry which is preliminary data.</text>
</comment>
<keyword evidence="3" id="KW-1185">Reference proteome</keyword>
<organism evidence="2 3">
    <name type="scientific">Mycena pura</name>
    <dbReference type="NCBI Taxonomy" id="153505"/>
    <lineage>
        <taxon>Eukaryota</taxon>
        <taxon>Fungi</taxon>
        <taxon>Dikarya</taxon>
        <taxon>Basidiomycota</taxon>
        <taxon>Agaricomycotina</taxon>
        <taxon>Agaricomycetes</taxon>
        <taxon>Agaricomycetidae</taxon>
        <taxon>Agaricales</taxon>
        <taxon>Marasmiineae</taxon>
        <taxon>Mycenaceae</taxon>
        <taxon>Mycena</taxon>
    </lineage>
</organism>
<evidence type="ECO:0000256" key="1">
    <source>
        <dbReference type="SAM" id="MobiDB-lite"/>
    </source>
</evidence>
<dbReference type="EMBL" id="JARJCW010000136">
    <property type="protein sequence ID" value="KAJ7191175.1"/>
    <property type="molecule type" value="Genomic_DNA"/>
</dbReference>
<feature type="compositionally biased region" description="Low complexity" evidence="1">
    <location>
        <begin position="329"/>
        <end position="345"/>
    </location>
</feature>
<gene>
    <name evidence="2" type="ORF">GGX14DRAFT_579149</name>
</gene>
<reference evidence="2" key="1">
    <citation type="submission" date="2023-03" db="EMBL/GenBank/DDBJ databases">
        <title>Massive genome expansion in bonnet fungi (Mycena s.s.) driven by repeated elements and novel gene families across ecological guilds.</title>
        <authorList>
            <consortium name="Lawrence Berkeley National Laboratory"/>
            <person name="Harder C.B."/>
            <person name="Miyauchi S."/>
            <person name="Viragh M."/>
            <person name="Kuo A."/>
            <person name="Thoen E."/>
            <person name="Andreopoulos B."/>
            <person name="Lu D."/>
            <person name="Skrede I."/>
            <person name="Drula E."/>
            <person name="Henrissat B."/>
            <person name="Morin E."/>
            <person name="Kohler A."/>
            <person name="Barry K."/>
            <person name="LaButti K."/>
            <person name="Morin E."/>
            <person name="Salamov A."/>
            <person name="Lipzen A."/>
            <person name="Mereny Z."/>
            <person name="Hegedus B."/>
            <person name="Baldrian P."/>
            <person name="Stursova M."/>
            <person name="Weitz H."/>
            <person name="Taylor A."/>
            <person name="Grigoriev I.V."/>
            <person name="Nagy L.G."/>
            <person name="Martin F."/>
            <person name="Kauserud H."/>
        </authorList>
    </citation>
    <scope>NUCLEOTIDE SEQUENCE</scope>
    <source>
        <strain evidence="2">9144</strain>
    </source>
</reference>
<feature type="region of interest" description="Disordered" evidence="1">
    <location>
        <begin position="327"/>
        <end position="356"/>
    </location>
</feature>
<proteinExistence type="predicted"/>
<protein>
    <submittedName>
        <fullName evidence="2">Uncharacterized protein</fullName>
    </submittedName>
</protein>
<dbReference type="Proteomes" id="UP001219525">
    <property type="component" value="Unassembled WGS sequence"/>
</dbReference>